<dbReference type="Proteomes" id="UP000050791">
    <property type="component" value="Unassembled WGS sequence"/>
</dbReference>
<dbReference type="GO" id="GO:0030036">
    <property type="term" value="P:actin cytoskeleton organization"/>
    <property type="evidence" value="ECO:0007669"/>
    <property type="project" value="TreeGrafter"/>
</dbReference>
<feature type="region of interest" description="Disordered" evidence="1">
    <location>
        <begin position="257"/>
        <end position="297"/>
    </location>
</feature>
<organism evidence="2 3">
    <name type="scientific">Schistosoma mattheei</name>
    <dbReference type="NCBI Taxonomy" id="31246"/>
    <lineage>
        <taxon>Eukaryota</taxon>
        <taxon>Metazoa</taxon>
        <taxon>Spiralia</taxon>
        <taxon>Lophotrochozoa</taxon>
        <taxon>Platyhelminthes</taxon>
        <taxon>Trematoda</taxon>
        <taxon>Digenea</taxon>
        <taxon>Strigeidida</taxon>
        <taxon>Schistosomatoidea</taxon>
        <taxon>Schistosomatidae</taxon>
        <taxon>Schistosoma</taxon>
    </lineage>
</organism>
<feature type="compositionally biased region" description="Acidic residues" evidence="1">
    <location>
        <begin position="401"/>
        <end position="423"/>
    </location>
</feature>
<feature type="region of interest" description="Disordered" evidence="1">
    <location>
        <begin position="473"/>
        <end position="521"/>
    </location>
</feature>
<sequence>MGSVNSHLMNSDHSESLSQQQSTIIIENTKINDSNTKLNESMIYTSFWHRLFRRSKSLDSESSHVSSPVINEQQNKLNIQSDHLQNPITYQHTTNKLLTNDETSLSRPVSIEYNNDNNNTTTTNNNSSMKNYKKVFERKHFTEYGHHQFQITSLSSRKQRLLRNHPSYQHNTTPMNNMNQSINEIQYTTTNTTDSMNISSQMNSDKINFNPCNLLKSESKSQNYLDLDQSPKMRYVRKLNTFASVPDLTKKPIRSALKGSRNSSVHRSIHEHEDEHEDEHVTMSPNPLNSDSFSLTPPTPNEMRYLFNDQLTDLSNTMMNMKPMIKTNSKTFNDSNELPSQLDLCNKNNLKIEYSEYSPELKRFNKNYYQSFQEDKEEEEEKDHVDDMKNSKKMNITYDNETNDDDDIIENNDMIEDDNEDNVDSNALTPRFHSKLLRRDSMECYLETNKAHDIRHERDHPLSDLIEDVINGKHSFGDSTNGTTDLVEEEEEENTNDDDDDDDCETDENSADSLSNSIKDEYSPKPLITEVLSPSLCASGYGPVGHLLTRWLPQRHFCELLIGSNESPDTSEEAKWLRRKELLKELARTSSIYTEGMTQEMFMLRFSEFVEVQELEPCDRSADKPWIRLTSKDKAQIRRELNDYKMAEMDVHQDSRQFTRFHPP</sequence>
<feature type="compositionally biased region" description="Basic and acidic residues" evidence="1">
    <location>
        <begin position="268"/>
        <end position="281"/>
    </location>
</feature>
<dbReference type="WBParaSite" id="SMTH1_102480.2">
    <property type="protein sequence ID" value="SMTH1_102480.2"/>
    <property type="gene ID" value="SMTH1_102480"/>
</dbReference>
<dbReference type="PANTHER" id="PTHR12751">
    <property type="entry name" value="PHOSPHATASE AND ACTIN REGULATOR PHACTR"/>
    <property type="match status" value="1"/>
</dbReference>
<protein>
    <recommendedName>
        <fullName evidence="4">Phosphatase and actin regulator 2</fullName>
    </recommendedName>
</protein>
<feature type="region of interest" description="Disordered" evidence="1">
    <location>
        <begin position="109"/>
        <end position="129"/>
    </location>
</feature>
<evidence type="ECO:0000313" key="2">
    <source>
        <dbReference type="Proteomes" id="UP000050791"/>
    </source>
</evidence>
<evidence type="ECO:0008006" key="4">
    <source>
        <dbReference type="Google" id="ProtNLM"/>
    </source>
</evidence>
<accession>A0AA85AR15</accession>
<feature type="compositionally biased region" description="Low complexity" evidence="1">
    <location>
        <begin position="114"/>
        <end position="126"/>
    </location>
</feature>
<feature type="region of interest" description="Disordered" evidence="1">
    <location>
        <begin position="396"/>
        <end position="427"/>
    </location>
</feature>
<dbReference type="PANTHER" id="PTHR12751:SF18">
    <property type="entry name" value="PHOSPHATASE AND ACTIN REGULATOR 1"/>
    <property type="match status" value="1"/>
</dbReference>
<evidence type="ECO:0000313" key="3">
    <source>
        <dbReference type="WBParaSite" id="SMTH1_102480.2"/>
    </source>
</evidence>
<feature type="compositionally biased region" description="Acidic residues" evidence="1">
    <location>
        <begin position="486"/>
        <end position="510"/>
    </location>
</feature>
<reference evidence="3" key="1">
    <citation type="submission" date="2023-11" db="UniProtKB">
        <authorList>
            <consortium name="WormBaseParasite"/>
        </authorList>
    </citation>
    <scope>IDENTIFICATION</scope>
</reference>
<evidence type="ECO:0000256" key="1">
    <source>
        <dbReference type="SAM" id="MobiDB-lite"/>
    </source>
</evidence>
<feature type="region of interest" description="Disordered" evidence="1">
    <location>
        <begin position="1"/>
        <end position="20"/>
    </location>
</feature>
<dbReference type="GO" id="GO:0003779">
    <property type="term" value="F:actin binding"/>
    <property type="evidence" value="ECO:0007669"/>
    <property type="project" value="TreeGrafter"/>
</dbReference>
<dbReference type="AlphaFoldDB" id="A0AA85AR15"/>
<name>A0AA85AR15_9TREM</name>
<proteinExistence type="predicted"/>
<feature type="compositionally biased region" description="Polar residues" evidence="1">
    <location>
        <begin position="283"/>
        <end position="296"/>
    </location>
</feature>